<name>A8NQ97_COPC7</name>
<dbReference type="GO" id="GO:0005737">
    <property type="term" value="C:cytoplasm"/>
    <property type="evidence" value="ECO:0007669"/>
    <property type="project" value="TreeGrafter"/>
</dbReference>
<dbReference type="VEuPathDB" id="FungiDB:CC1G_08014"/>
<dbReference type="FunCoup" id="A8NQ97">
    <property type="interactions" value="341"/>
</dbReference>
<feature type="region of interest" description="Disordered" evidence="1">
    <location>
        <begin position="16"/>
        <end position="42"/>
    </location>
</feature>
<evidence type="ECO:0000256" key="1">
    <source>
        <dbReference type="SAM" id="MobiDB-lite"/>
    </source>
</evidence>
<feature type="compositionally biased region" description="Pro residues" evidence="1">
    <location>
        <begin position="642"/>
        <end position="651"/>
    </location>
</feature>
<keyword evidence="5" id="KW-1185">Reference proteome</keyword>
<dbReference type="eggNOG" id="KOG4406">
    <property type="taxonomic scope" value="Eukaryota"/>
</dbReference>
<feature type="region of interest" description="Disordered" evidence="1">
    <location>
        <begin position="537"/>
        <end position="664"/>
    </location>
</feature>
<dbReference type="Gene3D" id="3.40.525.10">
    <property type="entry name" value="CRAL-TRIO lipid binding domain"/>
    <property type="match status" value="1"/>
</dbReference>
<dbReference type="InterPro" id="IPR036865">
    <property type="entry name" value="CRAL-TRIO_dom_sf"/>
</dbReference>
<dbReference type="OrthoDB" id="19923at2759"/>
<dbReference type="CDD" id="cd00159">
    <property type="entry name" value="RhoGAP"/>
    <property type="match status" value="1"/>
</dbReference>
<evidence type="ECO:0008006" key="6">
    <source>
        <dbReference type="Google" id="ProtNLM"/>
    </source>
</evidence>
<dbReference type="Pfam" id="PF13716">
    <property type="entry name" value="CRAL_TRIO_2"/>
    <property type="match status" value="1"/>
</dbReference>
<dbReference type="Gene3D" id="1.10.555.10">
    <property type="entry name" value="Rho GTPase activation protein"/>
    <property type="match status" value="1"/>
</dbReference>
<feature type="domain" description="Rho-GAP" evidence="3">
    <location>
        <begin position="242"/>
        <end position="459"/>
    </location>
</feature>
<dbReference type="InterPro" id="IPR001251">
    <property type="entry name" value="CRAL-TRIO_dom"/>
</dbReference>
<sequence>MPPGTSNLKARLAALTQAHSLPSSYNNQEPPSSPRSSNSSSFAAKRKSMFVPPWKKNHQEPQANGNISHADLEAVQEVLSKMIFQAGVDYETRPMVVLNASALPDPQAVSYDLLLSRILAYLNLYVEADYTVVFFAAGNRHSPGWNWIWKAYRSLSRKYRKNLKQLYIVHSSFFSKMLFSLAGAIISPKFFRKIEYVSTLSELAHYVPLTQIDIPPAVYQENLKYEHKITLPVPTRSSTFGVPLEDIMGYDGEKGGIPRVVKDCIQYLRESGMMDEGLFRRSPSSAMLRAAQDAYDRGNVVSLHTFGDPYLAAVLLKKYLRDLPEPLFPEEMYPIIRKCPPPNEDPNDMAAVTYIRETLLPLLPPCAYILLSHILQLLHEVSLRAAYNRMNEYNLAIVLCPNLVKGTNPARDVFICAVPGAPSVNGPAPAPPPSTASLEGKTTLGSIITLCIRRYYEIFDDVPDRTEVAQSAPQSALYTPSPYDDSPNGLPPSPYVIHDDDEELEEDDHDGPAPPSAWGAGGAAVMASGAFAKRHRSTLSGSSTSGIASASMRNVGETSSATFAPTSPGGGSGPGSPGTPPTAYSTVGRAKSMINIEKGSGLPGHKKGAISIGRTGGTKKKASASGVEAMGITAAGFFSPPKDAPPMPSSPPASGAKQGDAEDS</sequence>
<gene>
    <name evidence="4" type="ORF">CC1G_08014</name>
</gene>
<dbReference type="KEGG" id="cci:CC1G_08014"/>
<dbReference type="InterPro" id="IPR008936">
    <property type="entry name" value="Rho_GTPase_activation_prot"/>
</dbReference>
<feature type="domain" description="CRAL-TRIO" evidence="2">
    <location>
        <begin position="71"/>
        <end position="227"/>
    </location>
</feature>
<accession>A8NQ97</accession>
<dbReference type="OMA" id="FFRKITY"/>
<dbReference type="AlphaFoldDB" id="A8NQ97"/>
<reference evidence="4 5" key="1">
    <citation type="journal article" date="2010" name="Proc. Natl. Acad. Sci. U.S.A.">
        <title>Insights into evolution of multicellular fungi from the assembled chromosomes of the mushroom Coprinopsis cinerea (Coprinus cinereus).</title>
        <authorList>
            <person name="Stajich J.E."/>
            <person name="Wilke S.K."/>
            <person name="Ahren D."/>
            <person name="Au C.H."/>
            <person name="Birren B.W."/>
            <person name="Borodovsky M."/>
            <person name="Burns C."/>
            <person name="Canback B."/>
            <person name="Casselton L.A."/>
            <person name="Cheng C.K."/>
            <person name="Deng J."/>
            <person name="Dietrich F.S."/>
            <person name="Fargo D.C."/>
            <person name="Farman M.L."/>
            <person name="Gathman A.C."/>
            <person name="Goldberg J."/>
            <person name="Guigo R."/>
            <person name="Hoegger P.J."/>
            <person name="Hooker J.B."/>
            <person name="Huggins A."/>
            <person name="James T.Y."/>
            <person name="Kamada T."/>
            <person name="Kilaru S."/>
            <person name="Kodira C."/>
            <person name="Kues U."/>
            <person name="Kupfer D."/>
            <person name="Kwan H.S."/>
            <person name="Lomsadze A."/>
            <person name="Li W."/>
            <person name="Lilly W.W."/>
            <person name="Ma L.J."/>
            <person name="Mackey A.J."/>
            <person name="Manning G."/>
            <person name="Martin F."/>
            <person name="Muraguchi H."/>
            <person name="Natvig D.O."/>
            <person name="Palmerini H."/>
            <person name="Ramesh M.A."/>
            <person name="Rehmeyer C.J."/>
            <person name="Roe B.A."/>
            <person name="Shenoy N."/>
            <person name="Stanke M."/>
            <person name="Ter-Hovhannisyan V."/>
            <person name="Tunlid A."/>
            <person name="Velagapudi R."/>
            <person name="Vision T.J."/>
            <person name="Zeng Q."/>
            <person name="Zolan M.E."/>
            <person name="Pukkila P.J."/>
        </authorList>
    </citation>
    <scope>NUCLEOTIDE SEQUENCE [LARGE SCALE GENOMIC DNA]</scope>
    <source>
        <strain evidence="5">Okayama-7 / 130 / ATCC MYA-4618 / FGSC 9003</strain>
    </source>
</reference>
<feature type="region of interest" description="Disordered" evidence="1">
    <location>
        <begin position="470"/>
        <end position="521"/>
    </location>
</feature>
<comment type="caution">
    <text evidence="4">The sequence shown here is derived from an EMBL/GenBank/DDBJ whole genome shotgun (WGS) entry which is preliminary data.</text>
</comment>
<evidence type="ECO:0000259" key="2">
    <source>
        <dbReference type="PROSITE" id="PS50191"/>
    </source>
</evidence>
<evidence type="ECO:0000313" key="4">
    <source>
        <dbReference type="EMBL" id="EAU86290.2"/>
    </source>
</evidence>
<dbReference type="RefSeq" id="XP_001835505.2">
    <property type="nucleotide sequence ID" value="XM_001835453.2"/>
</dbReference>
<proteinExistence type="predicted"/>
<dbReference type="HOGENOM" id="CLU_011969_1_0_1"/>
<dbReference type="PROSITE" id="PS50238">
    <property type="entry name" value="RHOGAP"/>
    <property type="match status" value="1"/>
</dbReference>
<dbReference type="InterPro" id="IPR000198">
    <property type="entry name" value="RhoGAP_dom"/>
</dbReference>
<dbReference type="GO" id="GO:0005096">
    <property type="term" value="F:GTPase activator activity"/>
    <property type="evidence" value="ECO:0007669"/>
    <property type="project" value="TreeGrafter"/>
</dbReference>
<dbReference type="PANTHER" id="PTHR45808:SF2">
    <property type="entry name" value="RHO GTPASE-ACTIVATING PROTEIN 68F"/>
    <property type="match status" value="1"/>
</dbReference>
<feature type="compositionally biased region" description="Acidic residues" evidence="1">
    <location>
        <begin position="499"/>
        <end position="509"/>
    </location>
</feature>
<dbReference type="PROSITE" id="PS50191">
    <property type="entry name" value="CRAL_TRIO"/>
    <property type="match status" value="1"/>
</dbReference>
<dbReference type="Pfam" id="PF00620">
    <property type="entry name" value="RhoGAP"/>
    <property type="match status" value="1"/>
</dbReference>
<feature type="compositionally biased region" description="Polar residues" evidence="1">
    <location>
        <begin position="17"/>
        <end position="29"/>
    </location>
</feature>
<dbReference type="PANTHER" id="PTHR45808">
    <property type="entry name" value="RHO GTPASE-ACTIVATING PROTEIN 68F"/>
    <property type="match status" value="1"/>
</dbReference>
<dbReference type="EMBL" id="AACS02000008">
    <property type="protein sequence ID" value="EAU86290.2"/>
    <property type="molecule type" value="Genomic_DNA"/>
</dbReference>
<evidence type="ECO:0000313" key="5">
    <source>
        <dbReference type="Proteomes" id="UP000001861"/>
    </source>
</evidence>
<dbReference type="InParanoid" id="A8NQ97"/>
<dbReference type="SMART" id="SM00324">
    <property type="entry name" value="RhoGAP"/>
    <property type="match status" value="1"/>
</dbReference>
<protein>
    <recommendedName>
        <fullName evidence="6">Rho-GAP domain-containing protein</fullName>
    </recommendedName>
</protein>
<dbReference type="GeneID" id="6012037"/>
<feature type="compositionally biased region" description="Low complexity" evidence="1">
    <location>
        <begin position="538"/>
        <end position="551"/>
    </location>
</feature>
<dbReference type="GO" id="GO:0007264">
    <property type="term" value="P:small GTPase-mediated signal transduction"/>
    <property type="evidence" value="ECO:0007669"/>
    <property type="project" value="TreeGrafter"/>
</dbReference>
<dbReference type="SMART" id="SM00516">
    <property type="entry name" value="SEC14"/>
    <property type="match status" value="1"/>
</dbReference>
<evidence type="ECO:0000259" key="3">
    <source>
        <dbReference type="PROSITE" id="PS50238"/>
    </source>
</evidence>
<dbReference type="SUPFAM" id="SSF52087">
    <property type="entry name" value="CRAL/TRIO domain"/>
    <property type="match status" value="1"/>
</dbReference>
<dbReference type="CDD" id="cd00170">
    <property type="entry name" value="SEC14"/>
    <property type="match status" value="1"/>
</dbReference>
<organism evidence="4 5">
    <name type="scientific">Coprinopsis cinerea (strain Okayama-7 / 130 / ATCC MYA-4618 / FGSC 9003)</name>
    <name type="common">Inky cap fungus</name>
    <name type="synonym">Hormographiella aspergillata</name>
    <dbReference type="NCBI Taxonomy" id="240176"/>
    <lineage>
        <taxon>Eukaryota</taxon>
        <taxon>Fungi</taxon>
        <taxon>Dikarya</taxon>
        <taxon>Basidiomycota</taxon>
        <taxon>Agaricomycotina</taxon>
        <taxon>Agaricomycetes</taxon>
        <taxon>Agaricomycetidae</taxon>
        <taxon>Agaricales</taxon>
        <taxon>Agaricineae</taxon>
        <taxon>Psathyrellaceae</taxon>
        <taxon>Coprinopsis</taxon>
    </lineage>
</organism>
<dbReference type="Proteomes" id="UP000001861">
    <property type="component" value="Unassembled WGS sequence"/>
</dbReference>
<dbReference type="SUPFAM" id="SSF48350">
    <property type="entry name" value="GTPase activation domain, GAP"/>
    <property type="match status" value="1"/>
</dbReference>